<proteinExistence type="predicted"/>
<sequence length="68" mass="7947">MILNLKGSTKNTRKLVESAVWDYAERLMSKRLVKTLVLNINLIRNYTEKMGCEGSCIWDEWETAKTPR</sequence>
<reference evidence="1" key="1">
    <citation type="submission" date="2018-05" db="EMBL/GenBank/DDBJ databases">
        <authorList>
            <person name="Lanie J.A."/>
            <person name="Ng W.-L."/>
            <person name="Kazmierczak K.M."/>
            <person name="Andrzejewski T.M."/>
            <person name="Davidsen T.M."/>
            <person name="Wayne K.J."/>
            <person name="Tettelin H."/>
            <person name="Glass J.I."/>
            <person name="Rusch D."/>
            <person name="Podicherti R."/>
            <person name="Tsui H.-C.T."/>
            <person name="Winkler M.E."/>
        </authorList>
    </citation>
    <scope>NUCLEOTIDE SEQUENCE</scope>
</reference>
<dbReference type="EMBL" id="UINC01149785">
    <property type="protein sequence ID" value="SVD42466.1"/>
    <property type="molecule type" value="Genomic_DNA"/>
</dbReference>
<protein>
    <submittedName>
        <fullName evidence="1">Uncharacterized protein</fullName>
    </submittedName>
</protein>
<dbReference type="AlphaFoldDB" id="A0A382V7C1"/>
<evidence type="ECO:0000313" key="1">
    <source>
        <dbReference type="EMBL" id="SVD42466.1"/>
    </source>
</evidence>
<organism evidence="1">
    <name type="scientific">marine metagenome</name>
    <dbReference type="NCBI Taxonomy" id="408172"/>
    <lineage>
        <taxon>unclassified sequences</taxon>
        <taxon>metagenomes</taxon>
        <taxon>ecological metagenomes</taxon>
    </lineage>
</organism>
<gene>
    <name evidence="1" type="ORF">METZ01_LOCUS395320</name>
</gene>
<feature type="non-terminal residue" evidence="1">
    <location>
        <position position="68"/>
    </location>
</feature>
<name>A0A382V7C1_9ZZZZ</name>
<accession>A0A382V7C1</accession>